<comment type="caution">
    <text evidence="5">The sequence shown here is derived from an EMBL/GenBank/DDBJ whole genome shotgun (WGS) entry which is preliminary data.</text>
</comment>
<dbReference type="PROSITE" id="PS00552">
    <property type="entry name" value="HTH_MERR_1"/>
    <property type="match status" value="1"/>
</dbReference>
<organism evidence="5 6">
    <name type="scientific">Enemella evansiae</name>
    <dbReference type="NCBI Taxonomy" id="2016499"/>
    <lineage>
        <taxon>Bacteria</taxon>
        <taxon>Bacillati</taxon>
        <taxon>Actinomycetota</taxon>
        <taxon>Actinomycetes</taxon>
        <taxon>Propionibacteriales</taxon>
        <taxon>Propionibacteriaceae</taxon>
        <taxon>Enemella</taxon>
    </lineage>
</organism>
<dbReference type="Proteomes" id="UP000215896">
    <property type="component" value="Unassembled WGS sequence"/>
</dbReference>
<accession>A0A4R6LQ38</accession>
<name>A0A255GR78_9ACTN</name>
<dbReference type="Pfam" id="PF00376">
    <property type="entry name" value="MerR"/>
    <property type="match status" value="1"/>
</dbReference>
<dbReference type="InterPro" id="IPR000551">
    <property type="entry name" value="MerR-type_HTH_dom"/>
</dbReference>
<evidence type="ECO:0000256" key="3">
    <source>
        <dbReference type="ARBA" id="ARBA00023163"/>
    </source>
</evidence>
<dbReference type="RefSeq" id="WP_094404700.1">
    <property type="nucleotide sequence ID" value="NZ_NMVO01000001.1"/>
</dbReference>
<evidence type="ECO:0000256" key="1">
    <source>
        <dbReference type="ARBA" id="ARBA00023015"/>
    </source>
</evidence>
<keyword evidence="1" id="KW-0805">Transcription regulation</keyword>
<dbReference type="Gene3D" id="1.10.1660.10">
    <property type="match status" value="1"/>
</dbReference>
<proteinExistence type="predicted"/>
<dbReference type="OrthoDB" id="5242095at2"/>
<dbReference type="EMBL" id="NMVO01000001">
    <property type="protein sequence ID" value="OYO17922.1"/>
    <property type="molecule type" value="Genomic_DNA"/>
</dbReference>
<dbReference type="PANTHER" id="PTHR30204">
    <property type="entry name" value="REDOX-CYCLING DRUG-SENSING TRANSCRIPTIONAL ACTIVATOR SOXR"/>
    <property type="match status" value="1"/>
</dbReference>
<reference evidence="5 6" key="1">
    <citation type="submission" date="2017-07" db="EMBL/GenBank/DDBJ databases">
        <title>Draft whole genome sequences of clinical Proprionibacteriaceae strains.</title>
        <authorList>
            <person name="Bernier A.-M."/>
            <person name="Bernard K."/>
            <person name="Domingo M.-C."/>
        </authorList>
    </citation>
    <scope>NUCLEOTIDE SEQUENCE [LARGE SCALE GENOMIC DNA]</scope>
    <source>
        <strain evidence="5 6">NML 030167</strain>
    </source>
</reference>
<sequence length="158" mass="16760">MSITTRQAGRATAVQGGRGLRVSELAASAGVSSDTVRFYEREGLLPAPARTAAGYRQYEGSAVERLLFIQGCQRLGLRLKEIADLLAIRDTGSCPCEPAAELLHRRIAEVDAEIAALAALRRQMQEMAAALPGEDCAPPAPGTSWCPPGEALQSVEGR</sequence>
<keyword evidence="6" id="KW-1185">Reference proteome</keyword>
<evidence type="ECO:0000313" key="6">
    <source>
        <dbReference type="Proteomes" id="UP000215896"/>
    </source>
</evidence>
<gene>
    <name evidence="5" type="ORF">CGZ94_01085</name>
</gene>
<dbReference type="CDD" id="cd04770">
    <property type="entry name" value="HTH_HMRTR"/>
    <property type="match status" value="1"/>
</dbReference>
<dbReference type="Pfam" id="PF09278">
    <property type="entry name" value="MerR-DNA-bind"/>
    <property type="match status" value="1"/>
</dbReference>
<evidence type="ECO:0000256" key="2">
    <source>
        <dbReference type="ARBA" id="ARBA00023125"/>
    </source>
</evidence>
<accession>A0A255GR78</accession>
<dbReference type="SMART" id="SM00422">
    <property type="entry name" value="HTH_MERR"/>
    <property type="match status" value="1"/>
</dbReference>
<dbReference type="AlphaFoldDB" id="A0A255GR78"/>
<dbReference type="GO" id="GO:0003700">
    <property type="term" value="F:DNA-binding transcription factor activity"/>
    <property type="evidence" value="ECO:0007669"/>
    <property type="project" value="InterPro"/>
</dbReference>
<dbReference type="InterPro" id="IPR047057">
    <property type="entry name" value="MerR_fam"/>
</dbReference>
<keyword evidence="3" id="KW-0804">Transcription</keyword>
<dbReference type="PROSITE" id="PS50937">
    <property type="entry name" value="HTH_MERR_2"/>
    <property type="match status" value="1"/>
</dbReference>
<dbReference type="SUPFAM" id="SSF46955">
    <property type="entry name" value="Putative DNA-binding domain"/>
    <property type="match status" value="1"/>
</dbReference>
<dbReference type="InterPro" id="IPR015358">
    <property type="entry name" value="Tscrpt_reg_MerR_DNA-bd"/>
</dbReference>
<protein>
    <submittedName>
        <fullName evidence="5">Heavy metal-responsive transcriptional regulator</fullName>
    </submittedName>
</protein>
<evidence type="ECO:0000256" key="4">
    <source>
        <dbReference type="SAM" id="MobiDB-lite"/>
    </source>
</evidence>
<evidence type="ECO:0000313" key="5">
    <source>
        <dbReference type="EMBL" id="OYO17922.1"/>
    </source>
</evidence>
<dbReference type="PANTHER" id="PTHR30204:SF94">
    <property type="entry name" value="HEAVY METAL-DEPENDENT TRANSCRIPTIONAL REGULATOR HI_0293-RELATED"/>
    <property type="match status" value="1"/>
</dbReference>
<feature type="region of interest" description="Disordered" evidence="4">
    <location>
        <begin position="138"/>
        <end position="158"/>
    </location>
</feature>
<dbReference type="PRINTS" id="PR00040">
    <property type="entry name" value="HTHMERR"/>
</dbReference>
<dbReference type="GO" id="GO:0003677">
    <property type="term" value="F:DNA binding"/>
    <property type="evidence" value="ECO:0007669"/>
    <property type="project" value="UniProtKB-KW"/>
</dbReference>
<dbReference type="InterPro" id="IPR009061">
    <property type="entry name" value="DNA-bd_dom_put_sf"/>
</dbReference>
<keyword evidence="2" id="KW-0238">DNA-binding</keyword>